<dbReference type="PANTHER" id="PTHR12526">
    <property type="entry name" value="GLYCOSYLTRANSFERASE"/>
    <property type="match status" value="1"/>
</dbReference>
<reference evidence="2 5" key="2">
    <citation type="submission" date="2021-01" db="EMBL/GenBank/DDBJ databases">
        <title>FDA dAtabase for Regulatory Grade micrObial Sequences (FDA-ARGOS): Supporting development and validation of Infectious Disease Dx tests.</title>
        <authorList>
            <person name="Sproer C."/>
            <person name="Gronow S."/>
            <person name="Severitt S."/>
            <person name="Schroder I."/>
            <person name="Tallon L."/>
            <person name="Sadzewicz L."/>
            <person name="Zhao X."/>
            <person name="Boylan J."/>
            <person name="Ott S."/>
            <person name="Bowen H."/>
            <person name="Vavikolanu K."/>
            <person name="Mehta A."/>
            <person name="Aluvathingal J."/>
            <person name="Nadendla S."/>
            <person name="Lowell S."/>
            <person name="Myers T."/>
            <person name="Yan Y."/>
            <person name="Sichtig H."/>
        </authorList>
    </citation>
    <scope>NUCLEOTIDE SEQUENCE [LARGE SCALE GENOMIC DNA]</scope>
    <source>
        <strain evidence="2 5">FDAARGOS_1148</strain>
    </source>
</reference>
<dbReference type="EMBL" id="RQTE01000132">
    <property type="protein sequence ID" value="RZI01966.1"/>
    <property type="molecule type" value="Genomic_DNA"/>
</dbReference>
<dbReference type="SUPFAM" id="SSF53756">
    <property type="entry name" value="UDP-Glycosyltransferase/glycogen phosphorylase"/>
    <property type="match status" value="1"/>
</dbReference>
<dbReference type="Proteomes" id="UP000595942">
    <property type="component" value="Chromosome"/>
</dbReference>
<dbReference type="Proteomes" id="UP000293854">
    <property type="component" value="Unassembled WGS sequence"/>
</dbReference>
<dbReference type="PANTHER" id="PTHR12526:SF630">
    <property type="entry name" value="GLYCOSYLTRANSFERASE"/>
    <property type="match status" value="1"/>
</dbReference>
<evidence type="ECO:0000313" key="5">
    <source>
        <dbReference type="Proteomes" id="UP000595942"/>
    </source>
</evidence>
<evidence type="ECO:0000259" key="1">
    <source>
        <dbReference type="Pfam" id="PF00534"/>
    </source>
</evidence>
<dbReference type="InterPro" id="IPR001296">
    <property type="entry name" value="Glyco_trans_1"/>
</dbReference>
<name>A0A143PDK9_9STAP</name>
<keyword evidence="3" id="KW-0808">Transferase</keyword>
<proteinExistence type="predicted"/>
<organism evidence="3 4">
    <name type="scientific">Staphylococcus condimenti</name>
    <dbReference type="NCBI Taxonomy" id="70255"/>
    <lineage>
        <taxon>Bacteria</taxon>
        <taxon>Bacillati</taxon>
        <taxon>Bacillota</taxon>
        <taxon>Bacilli</taxon>
        <taxon>Bacillales</taxon>
        <taxon>Staphylococcaceae</taxon>
        <taxon>Staphylococcus</taxon>
    </lineage>
</organism>
<protein>
    <submittedName>
        <fullName evidence="2 3">Glycosyltransferase</fullName>
    </submittedName>
</protein>
<evidence type="ECO:0000313" key="2">
    <source>
        <dbReference type="EMBL" id="QQS81804.1"/>
    </source>
</evidence>
<dbReference type="GeneID" id="93725843"/>
<gene>
    <name evidence="3" type="ORF">EIG99_07400</name>
    <name evidence="2" type="ORF">I6J05_07670</name>
</gene>
<dbReference type="RefSeq" id="WP_047131508.1">
    <property type="nucleotide sequence ID" value="NZ_CP015114.1"/>
</dbReference>
<dbReference type="GO" id="GO:0016757">
    <property type="term" value="F:glycosyltransferase activity"/>
    <property type="evidence" value="ECO:0007669"/>
    <property type="project" value="InterPro"/>
</dbReference>
<feature type="domain" description="Glycosyl transferase family 1" evidence="1">
    <location>
        <begin position="204"/>
        <end position="360"/>
    </location>
</feature>
<accession>A0A143PDK9</accession>
<evidence type="ECO:0000313" key="3">
    <source>
        <dbReference type="EMBL" id="RZI01966.1"/>
    </source>
</evidence>
<dbReference type="OrthoDB" id="9787617at2"/>
<reference evidence="3 4" key="1">
    <citation type="submission" date="2018-11" db="EMBL/GenBank/DDBJ databases">
        <title>Genomic profiling of Staphylococcus species from a Poultry farm system in KwaZulu-Natal, South Africa.</title>
        <authorList>
            <person name="Amoako D.G."/>
            <person name="Somboro A.M."/>
            <person name="Abia A.L.K."/>
            <person name="Bester L.A."/>
            <person name="Essack S.Y."/>
        </authorList>
    </citation>
    <scope>NUCLEOTIDE SEQUENCE [LARGE SCALE GENOMIC DNA]</scope>
    <source>
        <strain evidence="3 4">SA11</strain>
    </source>
</reference>
<sequence>MKSITFLMHNIFAMGGTVKAVTQLANVLADKGHDVEIISVFQGSKSPYFKLHNKIKVTSLIDYNLRPKNILNITINRLRRWTPLFKPTILSSYEPGLNQFSSYVEKKIVRAISEVDTDILVGTRASYNILIADHAPSSVMTIGMEHMNLHAHPTSYQKEIIEAYKDLDCITTLTNTDRKVYEKATHVPVYTVPNMINESRIEIPKKPQIIAAGRLEYEKGFDLLLQSVELIQESLREMNYSLKIYGDGQQRNDLEDYIQQHQLNDIVSIHPSTMHLPLRLAESTITVVPSRNEGFGLIILEAMNQGDIVVSFKGNAGPETLIRSGYNGYLAKQQNFEDLADDISNVISAPPSEQGKIIERGFETVAQYSPDRVYHDFMKAVDSQQETQIS</sequence>
<dbReference type="Gene3D" id="3.40.50.2000">
    <property type="entry name" value="Glycogen Phosphorylase B"/>
    <property type="match status" value="2"/>
</dbReference>
<dbReference type="Pfam" id="PF00534">
    <property type="entry name" value="Glycos_transf_1"/>
    <property type="match status" value="1"/>
</dbReference>
<evidence type="ECO:0000313" key="4">
    <source>
        <dbReference type="Proteomes" id="UP000293854"/>
    </source>
</evidence>
<dbReference type="AlphaFoldDB" id="A0A143PDK9"/>
<dbReference type="EMBL" id="CP068073">
    <property type="protein sequence ID" value="QQS81804.1"/>
    <property type="molecule type" value="Genomic_DNA"/>
</dbReference>
<dbReference type="KEGG" id="scv:A4G25_10805"/>
<keyword evidence="5" id="KW-1185">Reference proteome</keyword>